<dbReference type="AlphaFoldDB" id="A0A4R7KNY9"/>
<dbReference type="RefSeq" id="WP_166636396.1">
    <property type="nucleotide sequence ID" value="NZ_SOAZ01000011.1"/>
</dbReference>
<organism evidence="1 2">
    <name type="scientific">Fonticella tunisiensis</name>
    <dbReference type="NCBI Taxonomy" id="1096341"/>
    <lineage>
        <taxon>Bacteria</taxon>
        <taxon>Bacillati</taxon>
        <taxon>Bacillota</taxon>
        <taxon>Clostridia</taxon>
        <taxon>Eubacteriales</taxon>
        <taxon>Clostridiaceae</taxon>
        <taxon>Fonticella</taxon>
    </lineage>
</organism>
<gene>
    <name evidence="1" type="ORF">EDD71_11137</name>
</gene>
<evidence type="ECO:0000313" key="2">
    <source>
        <dbReference type="Proteomes" id="UP000295325"/>
    </source>
</evidence>
<evidence type="ECO:0000313" key="1">
    <source>
        <dbReference type="EMBL" id="TDT58402.1"/>
    </source>
</evidence>
<protein>
    <submittedName>
        <fullName evidence="1">Uncharacterized protein</fullName>
    </submittedName>
</protein>
<keyword evidence="2" id="KW-1185">Reference proteome</keyword>
<sequence length="50" mass="5787">MEKGFENQDKKDILIKLPDGRVINTSISIIQSNARRDETQSRSKYNEMMG</sequence>
<proteinExistence type="predicted"/>
<dbReference type="Proteomes" id="UP000295325">
    <property type="component" value="Unassembled WGS sequence"/>
</dbReference>
<comment type="caution">
    <text evidence="1">The sequence shown here is derived from an EMBL/GenBank/DDBJ whole genome shotgun (WGS) entry which is preliminary data.</text>
</comment>
<dbReference type="EMBL" id="SOAZ01000011">
    <property type="protein sequence ID" value="TDT58402.1"/>
    <property type="molecule type" value="Genomic_DNA"/>
</dbReference>
<name>A0A4R7KNY9_9CLOT</name>
<accession>A0A4R7KNY9</accession>
<reference evidence="1 2" key="1">
    <citation type="submission" date="2019-03" db="EMBL/GenBank/DDBJ databases">
        <title>Genomic Encyclopedia of Type Strains, Phase IV (KMG-IV): sequencing the most valuable type-strain genomes for metagenomic binning, comparative biology and taxonomic classification.</title>
        <authorList>
            <person name="Goeker M."/>
        </authorList>
    </citation>
    <scope>NUCLEOTIDE SEQUENCE [LARGE SCALE GENOMIC DNA]</scope>
    <source>
        <strain evidence="1 2">DSM 24455</strain>
    </source>
</reference>